<name>A0ACC3BHY0_PYRYE</name>
<dbReference type="Proteomes" id="UP000798662">
    <property type="component" value="Chromosome 1"/>
</dbReference>
<evidence type="ECO:0000313" key="1">
    <source>
        <dbReference type="EMBL" id="KAK1857492.1"/>
    </source>
</evidence>
<evidence type="ECO:0000313" key="2">
    <source>
        <dbReference type="Proteomes" id="UP000798662"/>
    </source>
</evidence>
<accession>A0ACC3BHY0</accession>
<protein>
    <submittedName>
        <fullName evidence="1">Uncharacterized protein</fullName>
    </submittedName>
</protein>
<organism evidence="1 2">
    <name type="scientific">Pyropia yezoensis</name>
    <name type="common">Susabi-nori</name>
    <name type="synonym">Porphyra yezoensis</name>
    <dbReference type="NCBI Taxonomy" id="2788"/>
    <lineage>
        <taxon>Eukaryota</taxon>
        <taxon>Rhodophyta</taxon>
        <taxon>Bangiophyceae</taxon>
        <taxon>Bangiales</taxon>
        <taxon>Bangiaceae</taxon>
        <taxon>Pyropia</taxon>
    </lineage>
</organism>
<sequence>MGRSAVWARVASIVAGTAAAVSLVSASNIGEPMTPSAIADAVLLSLNESVDPCVDAYEWACGGWRAASPPPPSEGLTSTFIVVDDRVSAAVDALLRAPAMASSQAGTFYASCMDASRRPAQDVAPLARFRPALTALTGANASVAAAAGALSTLAAAGVDAAVLEFDESAHPDAPGTNILWATVPEFTAAEAAFTGTTAYDAAVRAAYKKMLVSLAGTALDAGLLGEAPYGRPSAGAVADAAAAFEAQLITFSGDTPPTAAAVRAGIVRPPPRRGNQFVSSDASVRNESSPIALALELVASAVEGVGVTLPDSVYIWAPGEYIGALQTWLRAAVTPNGGGLNPLQAYLAVTATRTYAALDLLGSAPRAAVEAFTAAVSGATAPPPRLLRCVRRTGGLFPTQVGQAFAAAHLPAKEKAFAETMAKDVRAAFDRLISGADWLDASTLAAARAKLAGMRLLMGEVTPAAGPEDLSDVVVSADDYPASFLSANARRWRDLWTRAAAPPDRSALLQPITVNAFYMPFSNLALLTPGACARPAYFFLYLPGLSTFLQYPMFSLAAPHAMTYSGAAATTGHEFGHAFDSFGRLYDAEGQFRNWWSANASAAWALKEQCLLDAYKAMPAPADVPAGAAYNATRTARESQADHYGLAAGWAAFASRAAAGDTGPANARLDARFTPAQLFFTTFAQVECAVVRPEAQQDRLASRYHPPGWARVRGPLSHFAPFAEAFNCSAGSPYNPPTRCSLW</sequence>
<proteinExistence type="predicted"/>
<dbReference type="EMBL" id="CM020618">
    <property type="protein sequence ID" value="KAK1857492.1"/>
    <property type="molecule type" value="Genomic_DNA"/>
</dbReference>
<keyword evidence="2" id="KW-1185">Reference proteome</keyword>
<reference evidence="1" key="1">
    <citation type="submission" date="2019-11" db="EMBL/GenBank/DDBJ databases">
        <title>Nori genome reveals adaptations in red seaweeds to the harsh intertidal environment.</title>
        <authorList>
            <person name="Wang D."/>
            <person name="Mao Y."/>
        </authorList>
    </citation>
    <scope>NUCLEOTIDE SEQUENCE</scope>
    <source>
        <tissue evidence="1">Gametophyte</tissue>
    </source>
</reference>
<gene>
    <name evidence="1" type="ORF">I4F81_000109</name>
</gene>
<comment type="caution">
    <text evidence="1">The sequence shown here is derived from an EMBL/GenBank/DDBJ whole genome shotgun (WGS) entry which is preliminary data.</text>
</comment>